<accession>A0ABD0WGF3</accession>
<feature type="region of interest" description="Disordered" evidence="1">
    <location>
        <begin position="697"/>
        <end position="772"/>
    </location>
</feature>
<reference evidence="2 3" key="1">
    <citation type="submission" date="2024-06" db="EMBL/GenBank/DDBJ databases">
        <authorList>
            <person name="Pan Q."/>
            <person name="Wen M."/>
            <person name="Jouanno E."/>
            <person name="Zahm M."/>
            <person name="Klopp C."/>
            <person name="Cabau C."/>
            <person name="Louis A."/>
            <person name="Berthelot C."/>
            <person name="Parey E."/>
            <person name="Roest Crollius H."/>
            <person name="Montfort J."/>
            <person name="Robinson-Rechavi M."/>
            <person name="Bouchez O."/>
            <person name="Lampietro C."/>
            <person name="Lopez Roques C."/>
            <person name="Donnadieu C."/>
            <person name="Postlethwait J."/>
            <person name="Bobe J."/>
            <person name="Verreycken H."/>
            <person name="Guiguen Y."/>
        </authorList>
    </citation>
    <scope>NUCLEOTIDE SEQUENCE [LARGE SCALE GENOMIC DNA]</scope>
    <source>
        <strain evidence="2">Up_M1</strain>
        <tissue evidence="2">Testis</tissue>
    </source>
</reference>
<dbReference type="AlphaFoldDB" id="A0ABD0WGF3"/>
<evidence type="ECO:0000313" key="3">
    <source>
        <dbReference type="Proteomes" id="UP001557470"/>
    </source>
</evidence>
<name>A0ABD0WGF3_UMBPY</name>
<gene>
    <name evidence="2" type="ORF">UPYG_G00353160</name>
</gene>
<proteinExistence type="predicted"/>
<dbReference type="Proteomes" id="UP001557470">
    <property type="component" value="Unassembled WGS sequence"/>
</dbReference>
<feature type="compositionally biased region" description="Basic and acidic residues" evidence="1">
    <location>
        <begin position="758"/>
        <end position="772"/>
    </location>
</feature>
<protein>
    <submittedName>
        <fullName evidence="2">Uncharacterized protein</fullName>
    </submittedName>
</protein>
<feature type="compositionally biased region" description="Basic and acidic residues" evidence="1">
    <location>
        <begin position="726"/>
        <end position="749"/>
    </location>
</feature>
<dbReference type="EMBL" id="JAGEUA010000016">
    <property type="protein sequence ID" value="KAL0961663.1"/>
    <property type="molecule type" value="Genomic_DNA"/>
</dbReference>
<evidence type="ECO:0000313" key="2">
    <source>
        <dbReference type="EMBL" id="KAL0961663.1"/>
    </source>
</evidence>
<evidence type="ECO:0000256" key="1">
    <source>
        <dbReference type="SAM" id="MobiDB-lite"/>
    </source>
</evidence>
<keyword evidence="3" id="KW-1185">Reference proteome</keyword>
<organism evidence="2 3">
    <name type="scientific">Umbra pygmaea</name>
    <name type="common">Eastern mudminnow</name>
    <dbReference type="NCBI Taxonomy" id="75934"/>
    <lineage>
        <taxon>Eukaryota</taxon>
        <taxon>Metazoa</taxon>
        <taxon>Chordata</taxon>
        <taxon>Craniata</taxon>
        <taxon>Vertebrata</taxon>
        <taxon>Euteleostomi</taxon>
        <taxon>Actinopterygii</taxon>
        <taxon>Neopterygii</taxon>
        <taxon>Teleostei</taxon>
        <taxon>Protacanthopterygii</taxon>
        <taxon>Esociformes</taxon>
        <taxon>Umbridae</taxon>
        <taxon>Umbra</taxon>
    </lineage>
</organism>
<comment type="caution">
    <text evidence="2">The sequence shown here is derived from an EMBL/GenBank/DDBJ whole genome shotgun (WGS) entry which is preliminary data.</text>
</comment>
<sequence length="772" mass="86558">MVLEQKNDDGLLYLANKWLLNRENVSQCIELFGPFACDAMLAPVLHEILRSDWIEERKELCETNNDLKLGWAQEFYDWTCVTKDKTGSAVFANDPKCPTKPNNAHSYRIATRISDKMRWCGYTPWSAVQAVRCSEVRISKISCAACKTQLLASCAFLMECAAVEASRQRDWLVRTEAVIQLCWLLYQISKPRECDAEELLEAWTESVMIHSIRFHEYKAKGAPFDLEALVVMFANDHLPLVSKIPSDAISQHRYDSRGPDPEPELLEIIRRNDRFFPRREPVVYPAPREDDFAMSTAVDVLTKAPDAVEARAQELDVIARALVSCFPRVAASALDDLTLKTPSTRKFSGRLWPVFVNSTRACYQLFKGLALPVSPSPVYTLELLARAWRCVAPQVLERFIPMSAGGVVKVSHEHYTTHLVGPVNCLGDLGLISEAERNLTIKVLSKGVLPCFAGHGDSTPDRLVSSTVALTFAACGLRAFGFDEDDADDAHYCTVSTAGLLYFAAWYVLVYMGTLHTQPALKTRLSRSGSDADKHLCAALNLERGANSREGLDTREIVQALRIVFRDLLDVDTILRVAELYVPELLVQLPYSKKLNRIPDSVKSAIEFLQHGDEQLWCLEHGEPPFAYLGNLAHGLHSSIQGALTRRQSRPIAQALHGPDSEFDLWCDTLWGFHEDRDGVGLEDTLRQSIESEETFIHLSDDSVEQDQPPAESLTSDPDSSEIDERESIKDESEEIFRCIDDNVNREEPEGFPSSPDLHSRSSEDEAPAEPK</sequence>